<feature type="region of interest" description="Disordered" evidence="1">
    <location>
        <begin position="1247"/>
        <end position="1310"/>
    </location>
</feature>
<dbReference type="OrthoDB" id="2687259at2759"/>
<reference evidence="2 3" key="1">
    <citation type="submission" date="2020-07" db="EMBL/GenBank/DDBJ databases">
        <title>Comparative genomics of pyrophilous fungi reveals a link between fire events and developmental genes.</title>
        <authorList>
            <consortium name="DOE Joint Genome Institute"/>
            <person name="Steindorff A.S."/>
            <person name="Carver A."/>
            <person name="Calhoun S."/>
            <person name="Stillman K."/>
            <person name="Liu H."/>
            <person name="Lipzen A."/>
            <person name="Pangilinan J."/>
            <person name="Labutti K."/>
            <person name="Bruns T.D."/>
            <person name="Grigoriev I.V."/>
        </authorList>
    </citation>
    <scope>NUCLEOTIDE SEQUENCE [LARGE SCALE GENOMIC DNA]</scope>
    <source>
        <strain evidence="2 3">CBS 144469</strain>
    </source>
</reference>
<dbReference type="EMBL" id="JACGCI010000052">
    <property type="protein sequence ID" value="KAF6751238.1"/>
    <property type="molecule type" value="Genomic_DNA"/>
</dbReference>
<dbReference type="Proteomes" id="UP000521943">
    <property type="component" value="Unassembled WGS sequence"/>
</dbReference>
<accession>A0A8H6HSU0</accession>
<keyword evidence="3" id="KW-1185">Reference proteome</keyword>
<evidence type="ECO:0000313" key="3">
    <source>
        <dbReference type="Proteomes" id="UP000521943"/>
    </source>
</evidence>
<feature type="compositionally biased region" description="Acidic residues" evidence="1">
    <location>
        <begin position="1731"/>
        <end position="1741"/>
    </location>
</feature>
<name>A0A8H6HSU0_9AGAR</name>
<feature type="region of interest" description="Disordered" evidence="1">
    <location>
        <begin position="1652"/>
        <end position="1741"/>
    </location>
</feature>
<proteinExistence type="predicted"/>
<feature type="compositionally biased region" description="Basic residues" evidence="1">
    <location>
        <begin position="1261"/>
        <end position="1270"/>
    </location>
</feature>
<feature type="region of interest" description="Disordered" evidence="1">
    <location>
        <begin position="762"/>
        <end position="810"/>
    </location>
</feature>
<evidence type="ECO:0000256" key="1">
    <source>
        <dbReference type="SAM" id="MobiDB-lite"/>
    </source>
</evidence>
<sequence>MSWAGDILNEEERGVGLQNFKCPPAWEEMHQILRDISTQVYESLSKHIQMPAGRNLRMKRARVGEPRFPMEINDTATDNVAELSAVLGWRGQDSLSEGRLRVADPRPGAGSLIRPKFDQGDQAALRISDALDHEDLFKLLKRALDGLIDQGIRVVSYASDGTEVGRKVQKQLLRLGTPADRVIKNPFPNRPYTRFHFTIYHSQDICVIQGSKHALKPLRKNLFTGARLLTFGNSAAAYHLVNSLGSPLPKRDVEKVDRQDDNASCPASYSQLQGASREALDILDILIQGQLALVFIHRDYVDGIAPLVPWLNWTEPCYHVFASTRRVVKEFPTLSPLRPFPRIRSGILGGDSPPFRRPIPLLKAHLSYVVHPYRRRSGASSIQNTDSEYESSIDEGGAILAQNIQNLATKDAESPQGFRTEATNKKMEQLAIADLAVATNDAMRCEFIETGDEELNEIVAGNINIDEQRFEGGKGVGSSIERELRWRKAARAIVSPSAIKYQLRGDTDCPLSSESLLTKPVQLDRVARDVHQLPHTKEDRSPAHQTIMLRDCFFALRFHSEYACPSYLYQPEAKSSTFTAMEEEDLPVGWSQACACGKRYYQPNSYSNHLKSCDVHRKKLGVSLEGAKQRYDLKKAKQKKGKDAIDSWYEGKSLEVDHQIEDAFTPNNLNAASSSTTLQVGNQPSSPYMTRLMDHEFSYHPKKRLMPMSVTLQDLHGNSVTELGPVEILGRGHRVRQQLQRSKDYDLSSAIPIALPGMAVAGISPSPTSSPSPIHPGALEPDTAPVAKPPLSNRESDETSKRSTVLDPNAWRSTPRNEFGLYKSYWTLEKKPHDADLHISDEDLIDDATSALPAGEDEWNSVPIYPFPNLSAFQLGEWYWSDDSGKSRDSCEDLRDVNWDRISNILASSDSDGEAGDWSSDGTSWASVPVTISVPFNSTSTKPGPQPYSIPEFRFRPLVPVILDRLQSATSRKHFHTVPSDLRWQATQDSGDVRVYGELYHSPAFIEAYKEIQRMKMTICHDALVTIVGVRQNGNHPCPRCKVPETHLDRLGTIEDRMTRISDLRTDNEDRRTKMARAREHIYEKNGAVNSDFVEKLLKPSSLVPAQNAFSDKLSGFGLDVFTLPAVDPLHEFELGTWRDVFSQLRRILDVIDPGLTNVLDYRFRRVPTFWPGYDTRRFRNNMSDMKQLAARDFEDKFAGLLFTLAHWHAMGQDETTYRYYAGYHGLTHIRSREGWLTVETEAWSTRRASEQKQKGQAARKVTRAPKHRCPPFWDANVRPRGRPCSEGAISGTTTQGAEPHQDSDGTKGRTSLLELSVPKFHALGDAVAYIRRFGTTDSYSTQIGGTRGQHKKNGPASYYHPSKHVRLGSRARNQLTPDADEGALGRWTSMGAWARGTILHREIPEPPCGHMAFLKNFVPKLKQHLLPRVVDQLLHEARMYPEDHSLAIPVLENLLNSPLDLGTKDIHFHSECFYNHKVLQVFYSTYDCVQGTDILNPTTSRRDFMCFVRNPIEPPPSTLQNLFMAVYWVYSTSTKRRFDVLWVRWYTPVGSEVDLPWSSKSLDRIRLAPLHHDDACDFLDPGFVLRAAHVIPRFARGKVFEDAQGDGMHLYSKCARNRDDYKEYCVNRFADRDMVMRFHWGLGVGHTYSHPYASRNSASPGPMDVDYREIRTAPTPSPVDRGEDDPNGGHSTDSDDSTYERPDLDEDTLAAPETSGMHGPTLWGRLQEPDSSDSDSDIYA</sequence>
<comment type="caution">
    <text evidence="2">The sequence shown here is derived from an EMBL/GenBank/DDBJ whole genome shotgun (WGS) entry which is preliminary data.</text>
</comment>
<gene>
    <name evidence="2" type="ORF">DFP72DRAFT_851161</name>
</gene>
<protein>
    <submittedName>
        <fullName evidence="2">Uncharacterized protein</fullName>
    </submittedName>
</protein>
<organism evidence="2 3">
    <name type="scientific">Ephemerocybe angulata</name>
    <dbReference type="NCBI Taxonomy" id="980116"/>
    <lineage>
        <taxon>Eukaryota</taxon>
        <taxon>Fungi</taxon>
        <taxon>Dikarya</taxon>
        <taxon>Basidiomycota</taxon>
        <taxon>Agaricomycotina</taxon>
        <taxon>Agaricomycetes</taxon>
        <taxon>Agaricomycetidae</taxon>
        <taxon>Agaricales</taxon>
        <taxon>Agaricineae</taxon>
        <taxon>Psathyrellaceae</taxon>
        <taxon>Ephemerocybe</taxon>
    </lineage>
</organism>
<evidence type="ECO:0000313" key="2">
    <source>
        <dbReference type="EMBL" id="KAF6751238.1"/>
    </source>
</evidence>